<evidence type="ECO:0000313" key="2">
    <source>
        <dbReference type="Proteomes" id="UP000297564"/>
    </source>
</evidence>
<reference evidence="1 2" key="1">
    <citation type="submission" date="2019-03" db="EMBL/GenBank/DDBJ databases">
        <title>Ramlibacter rhizophilus CCTCC AB2015357, whole genome shotgun sequence.</title>
        <authorList>
            <person name="Zhang X."/>
            <person name="Feng G."/>
            <person name="Zhu H."/>
        </authorList>
    </citation>
    <scope>NUCLEOTIDE SEQUENCE [LARGE SCALE GENOMIC DNA]</scope>
    <source>
        <strain evidence="1 2">CCTCC AB2015357</strain>
    </source>
</reference>
<dbReference type="RefSeq" id="WP_135285209.1">
    <property type="nucleotide sequence ID" value="NZ_SMLL01000004.1"/>
</dbReference>
<dbReference type="Proteomes" id="UP000297564">
    <property type="component" value="Unassembled WGS sequence"/>
</dbReference>
<gene>
    <name evidence="1" type="ORF">EZ242_11000</name>
</gene>
<proteinExistence type="predicted"/>
<protein>
    <recommendedName>
        <fullName evidence="3">Glycosyltransferase</fullName>
    </recommendedName>
</protein>
<sequence>MTSGLKRYFIEKLASSELRALRTRMRRFDEQHHWVQNRFRQMEDLVEDRFREVEGKLQQVDVAVRAPQPDYAGPSADAVRQLRAEQRLWAQLARLPELPLSGPARSVVFVHHSYYHFYYLAQALRRRGWRALCISLEDPNGVNAPYYHGEDVNLWDADPEQLRVNAEVLFTFAKAHFELMHFAGDGLLSFFPWNFGQPSPPDIVEWRALGKKVAYTISGCNSATRQSSFHAWSGTGREHSACDNCPLQLRPELCNDEKNLAWGGQVHAHCDLVFAELQPSLDFLSSTYPNVVRGPHTMVLDENVWSDTLDIPPAFRIERRPDEVLIYHAFGNYSLRGQNGRNIKGTPAIVAAVDRLRAEGLPVRLMFFSQVPNHLVRYYQAQADIVVDQLWAGSWGANGRESMMLGKPVVGYVNTHENAPSDVLAAIAETPIVNATVDTLLEVLRALVLNPARRERLGRQSREFAMRWHSADAGAQRYEDAYDHMLARRITMEEFSA</sequence>
<accession>A0A4Z0BK38</accession>
<dbReference type="Gene3D" id="3.40.50.2000">
    <property type="entry name" value="Glycogen Phosphorylase B"/>
    <property type="match status" value="1"/>
</dbReference>
<evidence type="ECO:0008006" key="3">
    <source>
        <dbReference type="Google" id="ProtNLM"/>
    </source>
</evidence>
<comment type="caution">
    <text evidence="1">The sequence shown here is derived from an EMBL/GenBank/DDBJ whole genome shotgun (WGS) entry which is preliminary data.</text>
</comment>
<keyword evidence="2" id="KW-1185">Reference proteome</keyword>
<dbReference type="OrthoDB" id="9809622at2"/>
<dbReference type="AlphaFoldDB" id="A0A4Z0BK38"/>
<organism evidence="1 2">
    <name type="scientific">Ramlibacter rhizophilus</name>
    <dbReference type="NCBI Taxonomy" id="1781167"/>
    <lineage>
        <taxon>Bacteria</taxon>
        <taxon>Pseudomonadati</taxon>
        <taxon>Pseudomonadota</taxon>
        <taxon>Betaproteobacteria</taxon>
        <taxon>Burkholderiales</taxon>
        <taxon>Comamonadaceae</taxon>
        <taxon>Ramlibacter</taxon>
    </lineage>
</organism>
<name>A0A4Z0BK38_9BURK</name>
<dbReference type="EMBL" id="SMLL01000004">
    <property type="protein sequence ID" value="TFY99666.1"/>
    <property type="molecule type" value="Genomic_DNA"/>
</dbReference>
<evidence type="ECO:0000313" key="1">
    <source>
        <dbReference type="EMBL" id="TFY99666.1"/>
    </source>
</evidence>
<dbReference type="SUPFAM" id="SSF53756">
    <property type="entry name" value="UDP-Glycosyltransferase/glycogen phosphorylase"/>
    <property type="match status" value="1"/>
</dbReference>